<reference evidence="2" key="1">
    <citation type="submission" date="2017-02" db="EMBL/GenBank/DDBJ databases">
        <authorList>
            <person name="Varghese N."/>
            <person name="Submissions S."/>
        </authorList>
    </citation>
    <scope>NUCLEOTIDE SEQUENCE [LARGE SCALE GENOMIC DNA]</scope>
    <source>
        <strain evidence="2">DSM 23546</strain>
    </source>
</reference>
<name>A0A1T5ED27_9FLAO</name>
<dbReference type="OrthoDB" id="9914725at2"/>
<dbReference type="EMBL" id="FUYL01000012">
    <property type="protein sequence ID" value="SKB81625.1"/>
    <property type="molecule type" value="Genomic_DNA"/>
</dbReference>
<sequence length="69" mass="8225">MELNRYETVKSVINKLDKIISKFLNEAKPNLKELFSLIEMRSTYVKELDGLTRSKNTHEMFKNKNRYGK</sequence>
<dbReference type="Proteomes" id="UP000190339">
    <property type="component" value="Unassembled WGS sequence"/>
</dbReference>
<accession>A0A1T5ED27</accession>
<dbReference type="AlphaFoldDB" id="A0A1T5ED27"/>
<organism evidence="1 2">
    <name type="scientific">Maribacter arcticus</name>
    <dbReference type="NCBI Taxonomy" id="561365"/>
    <lineage>
        <taxon>Bacteria</taxon>
        <taxon>Pseudomonadati</taxon>
        <taxon>Bacteroidota</taxon>
        <taxon>Flavobacteriia</taxon>
        <taxon>Flavobacteriales</taxon>
        <taxon>Flavobacteriaceae</taxon>
        <taxon>Maribacter</taxon>
    </lineage>
</organism>
<dbReference type="RefSeq" id="WP_079514083.1">
    <property type="nucleotide sequence ID" value="NZ_FUYL01000012.1"/>
</dbReference>
<evidence type="ECO:0000313" key="1">
    <source>
        <dbReference type="EMBL" id="SKB81625.1"/>
    </source>
</evidence>
<evidence type="ECO:0000313" key="2">
    <source>
        <dbReference type="Proteomes" id="UP000190339"/>
    </source>
</evidence>
<proteinExistence type="predicted"/>
<gene>
    <name evidence="1" type="ORF">SAMN05660866_03419</name>
</gene>
<protein>
    <submittedName>
        <fullName evidence="1">Uncharacterized protein</fullName>
    </submittedName>
</protein>
<keyword evidence="2" id="KW-1185">Reference proteome</keyword>